<protein>
    <submittedName>
        <fullName evidence="2">SPAC3H1.10 protein</fullName>
    </submittedName>
</protein>
<dbReference type="GO" id="GO:0005759">
    <property type="term" value="C:mitochondrial matrix"/>
    <property type="evidence" value="ECO:0007669"/>
    <property type="project" value="TreeGrafter"/>
</dbReference>
<dbReference type="InterPro" id="IPR058917">
    <property type="entry name" value="RESC6_dom"/>
</dbReference>
<dbReference type="GO" id="GO:0000963">
    <property type="term" value="P:mitochondrial RNA processing"/>
    <property type="evidence" value="ECO:0007669"/>
    <property type="project" value="TreeGrafter"/>
</dbReference>
<dbReference type="Pfam" id="PF26188">
    <property type="entry name" value="RESC6"/>
    <property type="match status" value="1"/>
</dbReference>
<sequence>MASQVLRGMISYPLFGLCNILNCFARLGYRHNQLMDGVAAHVAERADGLSPVDIASLVFAFAELAHNPRNNLLEVCATRLQDCYLEVGGPNCAIILNSYARLGECNPELFKALSRSVVQTEPGSFQVHHISLVMNAFAKCAVRKSQTMHVLGDILVSRTDELTPQNVSNIVHAFSRLSCYNVRLFQKLVTRVASEDLQAYKLYELGVLCHNLAKLRSGGPTVYGAMFGELARRPSEAWEPKAVAQVLDAMRRRSAFSHEPLLVLLSERFFNNLDTYPVHPLTQASWCLVELDALNLAKGLRQELPGDEPTQGFPEGRFAMRRVFERLEDLNSRSPFTPTQRCHVQQLIRAYRYRFELDYGLLPQKVKSFCKSQFDVSNSVVSSVAWS</sequence>
<reference evidence="2" key="1">
    <citation type="submission" date="2021-02" db="EMBL/GenBank/DDBJ databases">
        <authorList>
            <person name="Dougan E. K."/>
            <person name="Rhodes N."/>
            <person name="Thang M."/>
            <person name="Chan C."/>
        </authorList>
    </citation>
    <scope>NUCLEOTIDE SEQUENCE</scope>
</reference>
<dbReference type="EMBL" id="CAJNDS010000247">
    <property type="protein sequence ID" value="CAE7033757.1"/>
    <property type="molecule type" value="Genomic_DNA"/>
</dbReference>
<proteinExistence type="predicted"/>
<dbReference type="GO" id="GO:0003723">
    <property type="term" value="F:RNA binding"/>
    <property type="evidence" value="ECO:0007669"/>
    <property type="project" value="TreeGrafter"/>
</dbReference>
<gene>
    <name evidence="2" type="primary">SPAC3H1.10</name>
    <name evidence="2" type="ORF">SNAT2548_LOCUS4048</name>
</gene>
<dbReference type="GO" id="GO:0044528">
    <property type="term" value="P:regulation of mitochondrial mRNA stability"/>
    <property type="evidence" value="ECO:0007669"/>
    <property type="project" value="TreeGrafter"/>
</dbReference>
<accession>A0A812IHR0</accession>
<feature type="domain" description="RNA-editing substrate-binding complex 6 protein" evidence="1">
    <location>
        <begin position="17"/>
        <end position="215"/>
    </location>
</feature>
<comment type="caution">
    <text evidence="2">The sequence shown here is derived from an EMBL/GenBank/DDBJ whole genome shotgun (WGS) entry which is preliminary data.</text>
</comment>
<dbReference type="InterPro" id="IPR050870">
    <property type="entry name" value="FAST_kinase"/>
</dbReference>
<dbReference type="AlphaFoldDB" id="A0A812IHR0"/>
<dbReference type="OrthoDB" id="433860at2759"/>
<dbReference type="PANTHER" id="PTHR21228">
    <property type="entry name" value="FAST LEU-RICH DOMAIN-CONTAINING"/>
    <property type="match status" value="1"/>
</dbReference>
<dbReference type="Proteomes" id="UP000604046">
    <property type="component" value="Unassembled WGS sequence"/>
</dbReference>
<name>A0A812IHR0_9DINO</name>
<keyword evidence="3" id="KW-1185">Reference proteome</keyword>
<evidence type="ECO:0000259" key="1">
    <source>
        <dbReference type="Pfam" id="PF26188"/>
    </source>
</evidence>
<dbReference type="GO" id="GO:0035770">
    <property type="term" value="C:ribonucleoprotein granule"/>
    <property type="evidence" value="ECO:0007669"/>
    <property type="project" value="TreeGrafter"/>
</dbReference>
<evidence type="ECO:0000313" key="3">
    <source>
        <dbReference type="Proteomes" id="UP000604046"/>
    </source>
</evidence>
<dbReference type="PANTHER" id="PTHR21228:SF40">
    <property type="entry name" value="LD45607P"/>
    <property type="match status" value="1"/>
</dbReference>
<organism evidence="2 3">
    <name type="scientific">Symbiodinium natans</name>
    <dbReference type="NCBI Taxonomy" id="878477"/>
    <lineage>
        <taxon>Eukaryota</taxon>
        <taxon>Sar</taxon>
        <taxon>Alveolata</taxon>
        <taxon>Dinophyceae</taxon>
        <taxon>Suessiales</taxon>
        <taxon>Symbiodiniaceae</taxon>
        <taxon>Symbiodinium</taxon>
    </lineage>
</organism>
<evidence type="ECO:0000313" key="2">
    <source>
        <dbReference type="EMBL" id="CAE7033757.1"/>
    </source>
</evidence>